<proteinExistence type="predicted"/>
<dbReference type="AlphaFoldDB" id="A0A5R8Y2P1"/>
<comment type="caution">
    <text evidence="3">The sequence shown here is derived from an EMBL/GenBank/DDBJ whole genome shotgun (WGS) entry which is preliminary data.</text>
</comment>
<feature type="signal peptide" evidence="2">
    <location>
        <begin position="1"/>
        <end position="18"/>
    </location>
</feature>
<dbReference type="RefSeq" id="WP_138152177.1">
    <property type="nucleotide sequence ID" value="NZ_VANU01000002.1"/>
</dbReference>
<organism evidence="3 4">
    <name type="scientific">Arcobacter arenosus</name>
    <dbReference type="NCBI Taxonomy" id="2576037"/>
    <lineage>
        <taxon>Bacteria</taxon>
        <taxon>Pseudomonadati</taxon>
        <taxon>Campylobacterota</taxon>
        <taxon>Epsilonproteobacteria</taxon>
        <taxon>Campylobacterales</taxon>
        <taxon>Arcobacteraceae</taxon>
        <taxon>Arcobacter</taxon>
    </lineage>
</organism>
<dbReference type="OrthoDB" id="5372311at2"/>
<protein>
    <recommendedName>
        <fullName evidence="5">SH3 domain-containing protein</fullName>
    </recommendedName>
</protein>
<evidence type="ECO:0000256" key="2">
    <source>
        <dbReference type="SAM" id="SignalP"/>
    </source>
</evidence>
<keyword evidence="1" id="KW-1133">Transmembrane helix</keyword>
<dbReference type="EMBL" id="VANU01000002">
    <property type="protein sequence ID" value="TLP39595.1"/>
    <property type="molecule type" value="Genomic_DNA"/>
</dbReference>
<evidence type="ECO:0000256" key="1">
    <source>
        <dbReference type="SAM" id="Phobius"/>
    </source>
</evidence>
<name>A0A5R8Y2P1_9BACT</name>
<accession>A0A5R8Y2P1</accession>
<sequence length="382" mass="44180">MKRLIALFLIFLSTFAFANELTNEEASAFGDQTQPKAQSYSNTTFTKNLYLSYLNYPNHVFRNQRFVVEIKALITRKNFNSIQTVFLNGNGIAPSNPKEIWKKLETEDNTYTNKFYFKAKNPNFVMPTIEVRLYNGNQLVESRQIMGKNVGFSDIAKSDERFTNVIASQLTLIGTKTKQYNNKEALTIIDINAKNSNLEDFSLKGFEEQGITVFEENLPDQHIIYNVTIPIHKKNIIFNYYNTTKNQFEKIEVPITFDEELVSTQTDLNPNNSSFEFYKKIAMGVLSLVLLVLLIWKRKYYILIPFLISLAIFILFAMPNKTITLKEKTVIYILPTKNSTIFQKVEKESTVEEMKRKNGFIKIMFGSGNYIGWVKEEDVSTN</sequence>
<feature type="transmembrane region" description="Helical" evidence="1">
    <location>
        <begin position="300"/>
        <end position="318"/>
    </location>
</feature>
<keyword evidence="1" id="KW-0812">Transmembrane</keyword>
<keyword evidence="2" id="KW-0732">Signal</keyword>
<gene>
    <name evidence="3" type="ORF">FDK22_06930</name>
</gene>
<reference evidence="3 4" key="1">
    <citation type="submission" date="2019-05" db="EMBL/GenBank/DDBJ databases">
        <title>Arcobacter sp. nov., isolated from sea sediment.</title>
        <authorList>
            <person name="Kim W."/>
        </authorList>
    </citation>
    <scope>NUCLEOTIDE SEQUENCE [LARGE SCALE GENOMIC DNA]</scope>
    <source>
        <strain evidence="3 4">CAU 1517</strain>
    </source>
</reference>
<dbReference type="Proteomes" id="UP000308901">
    <property type="component" value="Unassembled WGS sequence"/>
</dbReference>
<evidence type="ECO:0000313" key="4">
    <source>
        <dbReference type="Proteomes" id="UP000308901"/>
    </source>
</evidence>
<keyword evidence="4" id="KW-1185">Reference proteome</keyword>
<feature type="chain" id="PRO_5024424763" description="SH3 domain-containing protein" evidence="2">
    <location>
        <begin position="19"/>
        <end position="382"/>
    </location>
</feature>
<keyword evidence="1" id="KW-0472">Membrane</keyword>
<evidence type="ECO:0000313" key="3">
    <source>
        <dbReference type="EMBL" id="TLP39595.1"/>
    </source>
</evidence>
<evidence type="ECO:0008006" key="5">
    <source>
        <dbReference type="Google" id="ProtNLM"/>
    </source>
</evidence>